<organism evidence="1 2">
    <name type="scientific">Limnobaculum allomyrinae</name>
    <dbReference type="NCBI Taxonomy" id="2791986"/>
    <lineage>
        <taxon>Bacteria</taxon>
        <taxon>Pseudomonadati</taxon>
        <taxon>Pseudomonadota</taxon>
        <taxon>Gammaproteobacteria</taxon>
        <taxon>Enterobacterales</taxon>
        <taxon>Budviciaceae</taxon>
        <taxon>Limnobaculum</taxon>
    </lineage>
</organism>
<keyword evidence="2" id="KW-1185">Reference proteome</keyword>
<proteinExistence type="predicted"/>
<evidence type="ECO:0000313" key="1">
    <source>
        <dbReference type="EMBL" id="MBK5142198.1"/>
    </source>
</evidence>
<reference evidence="1 2" key="1">
    <citation type="submission" date="2020-11" db="EMBL/GenBank/DDBJ databases">
        <title>Insectihabitans protaetiae gen. nov. sp. nov. and Insectihabitans allomyrinae sp. nov., isolated from larvae of Protaetia brevitarsis seulensis and Allomyrina dichotoma, respectively.</title>
        <authorList>
            <person name="Lee S.D."/>
            <person name="Byeon Y.-S."/>
            <person name="Kim S.-M."/>
            <person name="Yang H.L."/>
            <person name="Kim I.S."/>
        </authorList>
    </citation>
    <scope>NUCLEOTIDE SEQUENCE [LARGE SCALE GENOMIC DNA]</scope>
    <source>
        <strain evidence="1 2">BWR-B9</strain>
    </source>
</reference>
<accession>A0ABS1IKD9</accession>
<comment type="caution">
    <text evidence="1">The sequence shown here is derived from an EMBL/GenBank/DDBJ whole genome shotgun (WGS) entry which is preliminary data.</text>
</comment>
<dbReference type="Proteomes" id="UP001296921">
    <property type="component" value="Unassembled WGS sequence"/>
</dbReference>
<sequence length="293" mass="33831">MEKQLISILNNDKAMYRYLLLDGLASVSELDLVNLNNLKNILGNDAITVVERPDLTHELFSCPQLVVLARPNDDIDSRITKFSLIQANSERLFSKRYVCGWMTSELPPEIVAKHIVRIAQSISEMCSMRFTAFYEPLRMQLLHDGNKICDEWLAATLNIFNSYCYLSVNSTLRHITRLKRLPEPIDIFISEDAKFYQQESKALFHLYNGWVECSASPLDDFALLRVARLYREAWEQRLTNMEDKYIFSLLSLKYGDLMKNPLMAQAVNEARIAPGSLPARMKAIEQRHFMALK</sequence>
<name>A0ABS1IKD9_9GAMM</name>
<dbReference type="RefSeq" id="WP_218465912.1">
    <property type="nucleotide sequence ID" value="NZ_JADRCR010000001.1"/>
</dbReference>
<evidence type="ECO:0000313" key="2">
    <source>
        <dbReference type="Proteomes" id="UP001296921"/>
    </source>
</evidence>
<protein>
    <recommendedName>
        <fullName evidence="3">DUF4123 domain-containing protein</fullName>
    </recommendedName>
</protein>
<gene>
    <name evidence="1" type="ORF">I2494_00435</name>
</gene>
<dbReference type="EMBL" id="JADRCR010000001">
    <property type="protein sequence ID" value="MBK5142198.1"/>
    <property type="molecule type" value="Genomic_DNA"/>
</dbReference>
<evidence type="ECO:0008006" key="3">
    <source>
        <dbReference type="Google" id="ProtNLM"/>
    </source>
</evidence>